<keyword evidence="1" id="KW-0479">Metal-binding</keyword>
<organism evidence="2 3">
    <name type="scientific">Pyrococcus furiosus (strain ATCC 43587 / DSM 3638 / JCM 8422 / Vc1)</name>
    <dbReference type="NCBI Taxonomy" id="186497"/>
    <lineage>
        <taxon>Archaea</taxon>
        <taxon>Methanobacteriati</taxon>
        <taxon>Methanobacteriota</taxon>
        <taxon>Thermococci</taxon>
        <taxon>Thermococcales</taxon>
        <taxon>Thermococcaceae</taxon>
        <taxon>Pyrococcus</taxon>
    </lineage>
</organism>
<proteinExistence type="predicted"/>
<dbReference type="GO" id="GO:0046872">
    <property type="term" value="F:metal ion binding"/>
    <property type="evidence" value="ECO:0007669"/>
    <property type="project" value="UniProtKB-KW"/>
</dbReference>
<dbReference type="CDD" id="cd19067">
    <property type="entry name" value="PfuEndoQ-like"/>
    <property type="match status" value="1"/>
</dbReference>
<dbReference type="Proteomes" id="UP000324354">
    <property type="component" value="Chromosome"/>
</dbReference>
<dbReference type="SMR" id="A0A5C0XTI2"/>
<dbReference type="GeneID" id="13300861"/>
<dbReference type="NCBIfam" id="TIGR00375">
    <property type="entry name" value="TIGR00375 family protein"/>
    <property type="match status" value="1"/>
</dbReference>
<name>A0A5C0XTI2_PYRFU</name>
<dbReference type="InterPro" id="IPR018527">
    <property type="entry name" value="Rubredoxin_Fe_BS"/>
</dbReference>
<protein>
    <submittedName>
        <fullName evidence="2">TIGR00375 family protein</fullName>
    </submittedName>
</protein>
<reference evidence="2 3" key="1">
    <citation type="submission" date="2017-08" db="EMBL/GenBank/DDBJ databases">
        <title>Resequencing and Reannotation of the genome of Pyrococcus furiosus type strain DSM3638.</title>
        <authorList>
            <person name="Reichelt R.M."/>
            <person name="Bunk B."/>
        </authorList>
    </citation>
    <scope>NUCLEOTIDE SEQUENCE [LARGE SCALE GENOMIC DNA]</scope>
    <source>
        <strain evidence="2 3">DSM 3638</strain>
    </source>
</reference>
<accession>A0A5C0XTI2</accession>
<evidence type="ECO:0000313" key="2">
    <source>
        <dbReference type="EMBL" id="QEK79174.1"/>
    </source>
</evidence>
<dbReference type="PANTHER" id="PTHR40084">
    <property type="entry name" value="PHOSPHOHYDROLASE, PHP FAMILY"/>
    <property type="match status" value="1"/>
</dbReference>
<dbReference type="RefSeq" id="WP_011012698.1">
    <property type="nucleotide sequence ID" value="NC_003413.1"/>
</dbReference>
<evidence type="ECO:0000313" key="3">
    <source>
        <dbReference type="Proteomes" id="UP000324354"/>
    </source>
</evidence>
<dbReference type="InterPro" id="IPR016195">
    <property type="entry name" value="Pol/histidinol_Pase-like"/>
</dbReference>
<dbReference type="EMBL" id="CP023154">
    <property type="protein sequence ID" value="QEK79174.1"/>
    <property type="molecule type" value="Genomic_DNA"/>
</dbReference>
<sequence>MIVDGDLHIHSHYSKAVSKLMTFPIIAENAKLKGLNLVGTGDSLNPHWEKELLKHSKPIDDGTFEVNGVKFILTCEVEDKRRVHHLLIFPTLSQVREFREKVKIYSTNIESEGRPNLNLTAEEIAEMANELDILIGPAHAFTPWTSLYKEYDSLKDAYGDAKIDFLELGLSADSDMADMIKAHHSIPYLSNSDAHSPNPHRLGREFNRFEVKDVTFEEIRKAIKGVGGRKIMLNAGLDPRLGKYHLTACSRCYTKYTLQDAVSLSWKCPKCGGIIKKGVRDRILELADTSEKPKDRPPYVRLAPLAEIIAMVLGKGIESKAVKLLWNRFLREFGSEIRVLIDLPIESIASVHEGVAKAIWAYRNNKLIIVPGGGGKYGEIRIPEEILKAKIEDLNSIEISGGEAELPKPKQRTLLQYIKNKEVN</sequence>
<evidence type="ECO:0000256" key="1">
    <source>
        <dbReference type="ARBA" id="ARBA00022723"/>
    </source>
</evidence>
<dbReference type="PROSITE" id="PS00202">
    <property type="entry name" value="RUBREDOXIN"/>
    <property type="match status" value="1"/>
</dbReference>
<dbReference type="AlphaFoldDB" id="A0A5C0XTI2"/>
<dbReference type="PANTHER" id="PTHR40084:SF1">
    <property type="entry name" value="PHOSPHOTRANSFERASE"/>
    <property type="match status" value="1"/>
</dbReference>
<gene>
    <name evidence="2" type="ORF">PFDSM3638_07815</name>
</gene>
<dbReference type="GeneID" id="41713372"/>
<dbReference type="Gene3D" id="3.20.20.140">
    <property type="entry name" value="Metal-dependent hydrolases"/>
    <property type="match status" value="1"/>
</dbReference>
<dbReference type="InterPro" id="IPR005287">
    <property type="entry name" value="CHP00375"/>
</dbReference>
<dbReference type="OrthoDB" id="114814at2157"/>
<dbReference type="SUPFAM" id="SSF89550">
    <property type="entry name" value="PHP domain-like"/>
    <property type="match status" value="1"/>
</dbReference>